<feature type="compositionally biased region" description="Polar residues" evidence="1">
    <location>
        <begin position="143"/>
        <end position="153"/>
    </location>
</feature>
<evidence type="ECO:0000313" key="3">
    <source>
        <dbReference type="Proteomes" id="UP000005096"/>
    </source>
</evidence>
<dbReference type="Proteomes" id="UP000005096">
    <property type="component" value="Chromosome"/>
</dbReference>
<dbReference type="STRING" id="584708.Apau_0887"/>
<evidence type="ECO:0000256" key="1">
    <source>
        <dbReference type="SAM" id="MobiDB-lite"/>
    </source>
</evidence>
<organism evidence="2 3">
    <name type="scientific">Aminomonas paucivorans DSM 12260</name>
    <dbReference type="NCBI Taxonomy" id="584708"/>
    <lineage>
        <taxon>Bacteria</taxon>
        <taxon>Thermotogati</taxon>
        <taxon>Synergistota</taxon>
        <taxon>Synergistia</taxon>
        <taxon>Synergistales</taxon>
        <taxon>Synergistaceae</taxon>
        <taxon>Aminomonas</taxon>
    </lineage>
</organism>
<keyword evidence="3" id="KW-1185">Reference proteome</keyword>
<feature type="region of interest" description="Disordered" evidence="1">
    <location>
        <begin position="126"/>
        <end position="181"/>
    </location>
</feature>
<gene>
    <name evidence="2" type="ORF">Apau_0887</name>
</gene>
<evidence type="ECO:0000313" key="2">
    <source>
        <dbReference type="EMBL" id="EFQ23315.1"/>
    </source>
</evidence>
<dbReference type="PaxDb" id="584708-Apau_0887"/>
<sequence>MDVQLTRIQRWLDRLKEACRRESWHSAVAEAECLEAEVREAREALWHRAEAEVGGEVSPSPWSRFRVFARGLALSLVALGSVALPLSLEADRPADFSSSLAQGDLEWITPDEQQLLQALRRTLSEQGAGRGAPLPPAYAVSERPSSTLPQGSASAPPGRKVPSGLTGQGAPRPGKAQGVETVPLEEVLALLQVGQRALRTEERPVRTDP</sequence>
<dbReference type="RefSeq" id="WP_006300490.1">
    <property type="nucleotide sequence ID" value="NZ_CM001022.1"/>
</dbReference>
<dbReference type="EMBL" id="CM001022">
    <property type="protein sequence ID" value="EFQ23315.1"/>
    <property type="molecule type" value="Genomic_DNA"/>
</dbReference>
<dbReference type="HOGENOM" id="CLU_1313274_0_0_0"/>
<name>E3CW63_9BACT</name>
<proteinExistence type="predicted"/>
<dbReference type="eggNOG" id="ENOG50330EF">
    <property type="taxonomic scope" value="Bacteria"/>
</dbReference>
<dbReference type="OrthoDB" id="4315at2"/>
<dbReference type="AlphaFoldDB" id="E3CW63"/>
<accession>E3CW63</accession>
<protein>
    <submittedName>
        <fullName evidence="2">Uncharacterized protein</fullName>
    </submittedName>
</protein>
<reference evidence="2 3" key="1">
    <citation type="journal article" date="2010" name="Stand. Genomic Sci.">
        <title>Non-contiguous finished genome sequence of Aminomonas paucivorans type strain (GLU-3).</title>
        <authorList>
            <person name="Pitluck S."/>
            <person name="Yasawong M."/>
            <person name="Held B."/>
            <person name="Lapidus A."/>
            <person name="Nolan M."/>
            <person name="Copeland A."/>
            <person name="Lucas S."/>
            <person name="Del Rio T.G."/>
            <person name="Tice H."/>
            <person name="Cheng J.F."/>
            <person name="Chertkov O."/>
            <person name="Goodwin L."/>
            <person name="Tapia R."/>
            <person name="Han C."/>
            <person name="Liolios K."/>
            <person name="Ivanova N."/>
            <person name="Mavromatis K."/>
            <person name="Ovchinnikova G."/>
            <person name="Pati A."/>
            <person name="Chen A."/>
            <person name="Palaniappan K."/>
            <person name="Land M."/>
            <person name="Hauser L."/>
            <person name="Chang Y.J."/>
            <person name="Jeffries C.D."/>
            <person name="Pukall R."/>
            <person name="Spring S."/>
            <person name="Rohde M."/>
            <person name="Sikorski J."/>
            <person name="Goker M."/>
            <person name="Woyke T."/>
            <person name="Bristow J."/>
            <person name="Eisen J.A."/>
            <person name="Markowitz V."/>
            <person name="Hugenholtz P."/>
            <person name="Kyrpides N.C."/>
            <person name="Klenk H.P."/>
        </authorList>
    </citation>
    <scope>NUCLEOTIDE SEQUENCE [LARGE SCALE GENOMIC DNA]</scope>
    <source>
        <strain evidence="2 3">DSM 12260</strain>
    </source>
</reference>